<dbReference type="InterPro" id="IPR022187">
    <property type="entry name" value="Conjug_transposon_TraM"/>
</dbReference>
<name>A0A521B550_9FLAO</name>
<keyword evidence="3" id="KW-1185">Reference proteome</keyword>
<feature type="domain" description="Conjugative transposon TraM C-terminal" evidence="1">
    <location>
        <begin position="277"/>
        <end position="420"/>
    </location>
</feature>
<evidence type="ECO:0000259" key="1">
    <source>
        <dbReference type="Pfam" id="PF12508"/>
    </source>
</evidence>
<evidence type="ECO:0000313" key="2">
    <source>
        <dbReference type="EMBL" id="SMO42238.1"/>
    </source>
</evidence>
<dbReference type="AlphaFoldDB" id="A0A521B550"/>
<sequence length="429" mass="47675">METKTLSIKEVKKRKMLLVLPLITLPFITLLFYVLGGGRTEAAVSSYEQKKGFNFKLPMPKFKEDSALDKMSYYDQAATDSLKLLEQIKKDPNYSKSTISNGLEDEFAAEDFEKHLFSKENKGFNSAPLEQGKEEKVYEKIKALQKIISQPVTADSYGQDMSEFESYGRSKESSQGIKNLEKMMASMGTVQEPDPELQQLGGMLENILDIQHPQRVQERLKQSSESKKGKVFTVDPNIEIDISTSLQKTSSIIDNSKGNSFYSVDESAELDSQPNAIQAVIHETQIIVNGSIVKLRLSNDINLQGTVIPKNTFLYGTASLKGERLEVKVDNIQFRNSIFPVELTIYDLDGISGIYIPGAINRDVAKASAERSIQTLGLTGISDSWGAQAAGMGVEAAKSLISKKVKLIKVVLKAGYQVLLYDEKQKNLK</sequence>
<dbReference type="InterPro" id="IPR055407">
    <property type="entry name" value="TraM_C"/>
</dbReference>
<dbReference type="NCBIfam" id="TIGR03779">
    <property type="entry name" value="Bac_Flav_CT_M"/>
    <property type="match status" value="1"/>
</dbReference>
<proteinExistence type="predicted"/>
<accession>A0A521B550</accession>
<evidence type="ECO:0000313" key="3">
    <source>
        <dbReference type="Proteomes" id="UP000319267"/>
    </source>
</evidence>
<protein>
    <submittedName>
        <fullName evidence="2">Bacteroides conjugative transposon TraM protein</fullName>
    </submittedName>
</protein>
<dbReference type="EMBL" id="FXTQ01000001">
    <property type="protein sequence ID" value="SMO42238.1"/>
    <property type="molecule type" value="Genomic_DNA"/>
</dbReference>
<dbReference type="Proteomes" id="UP000319267">
    <property type="component" value="Unassembled WGS sequence"/>
</dbReference>
<dbReference type="RefSeq" id="WP_111377011.1">
    <property type="nucleotide sequence ID" value="NZ_CP043612.1"/>
</dbReference>
<reference evidence="2 3" key="1">
    <citation type="submission" date="2017-05" db="EMBL/GenBank/DDBJ databases">
        <authorList>
            <person name="Varghese N."/>
            <person name="Submissions S."/>
        </authorList>
    </citation>
    <scope>NUCLEOTIDE SEQUENCE [LARGE SCALE GENOMIC DNA]</scope>
    <source>
        <strain evidence="2 3">DSM 29982</strain>
    </source>
</reference>
<dbReference type="OrthoDB" id="1453786at2"/>
<gene>
    <name evidence="2" type="ORF">SAMN06265220_101683</name>
</gene>
<dbReference type="Pfam" id="PF12508">
    <property type="entry name" value="Transposon_TraM"/>
    <property type="match status" value="1"/>
</dbReference>
<organism evidence="2 3">
    <name type="scientific">Flavobacterium nitrogenifigens</name>
    <dbReference type="NCBI Taxonomy" id="1617283"/>
    <lineage>
        <taxon>Bacteria</taxon>
        <taxon>Pseudomonadati</taxon>
        <taxon>Bacteroidota</taxon>
        <taxon>Flavobacteriia</taxon>
        <taxon>Flavobacteriales</taxon>
        <taxon>Flavobacteriaceae</taxon>
        <taxon>Flavobacterium</taxon>
    </lineage>
</organism>